<evidence type="ECO:0008006" key="4">
    <source>
        <dbReference type="Google" id="ProtNLM"/>
    </source>
</evidence>
<organism evidence="2 3">
    <name type="scientific">Shewanella psychropiezotolerans</name>
    <dbReference type="NCBI Taxonomy" id="2593655"/>
    <lineage>
        <taxon>Bacteria</taxon>
        <taxon>Pseudomonadati</taxon>
        <taxon>Pseudomonadota</taxon>
        <taxon>Gammaproteobacteria</taxon>
        <taxon>Alteromonadales</taxon>
        <taxon>Shewanellaceae</taxon>
        <taxon>Shewanella</taxon>
    </lineage>
</organism>
<evidence type="ECO:0000256" key="1">
    <source>
        <dbReference type="SAM" id="Phobius"/>
    </source>
</evidence>
<gene>
    <name evidence="2" type="ORF">FM037_20055</name>
</gene>
<keyword evidence="1" id="KW-0472">Membrane</keyword>
<name>A0ABX5X1A3_9GAMM</name>
<accession>A0ABX5X1A3</accession>
<dbReference type="Proteomes" id="UP000315947">
    <property type="component" value="Chromosome"/>
</dbReference>
<keyword evidence="1" id="KW-1133">Transmembrane helix</keyword>
<reference evidence="2 3" key="1">
    <citation type="submission" date="2019-07" db="EMBL/GenBank/DDBJ databases">
        <title>Shewanella sp. YLB-06 whole genomic sequence.</title>
        <authorList>
            <person name="Yu L."/>
        </authorList>
    </citation>
    <scope>NUCLEOTIDE SEQUENCE [LARGE SCALE GENOMIC DNA]</scope>
    <source>
        <strain evidence="2 3">YLB-06</strain>
    </source>
</reference>
<sequence>MANKLSFKVKILSTLVLIFITTIFTSFLSANYYVSSYILENEERNINVLMGLVDAQTTENFNSWILLTESLRLEGNPLIKTTKNSESASIIRIINNEVTSDKGPIPDVRQAKKVREQLTQATGTELSNIFYQNKTPLLSITIPKGLGNGNIFYIDLTKTPITSKP</sequence>
<protein>
    <recommendedName>
        <fullName evidence="4">Methyl-accepting chemotaxis protein</fullName>
    </recommendedName>
</protein>
<evidence type="ECO:0000313" key="3">
    <source>
        <dbReference type="Proteomes" id="UP000315947"/>
    </source>
</evidence>
<dbReference type="RefSeq" id="WP_144047454.1">
    <property type="nucleotide sequence ID" value="NZ_CP041614.1"/>
</dbReference>
<keyword evidence="3" id="KW-1185">Reference proteome</keyword>
<evidence type="ECO:0000313" key="2">
    <source>
        <dbReference type="EMBL" id="QDO85109.1"/>
    </source>
</evidence>
<dbReference type="EMBL" id="CP041614">
    <property type="protein sequence ID" value="QDO85109.1"/>
    <property type="molecule type" value="Genomic_DNA"/>
</dbReference>
<feature type="transmembrane region" description="Helical" evidence="1">
    <location>
        <begin position="12"/>
        <end position="34"/>
    </location>
</feature>
<keyword evidence="1" id="KW-0812">Transmembrane</keyword>
<proteinExistence type="predicted"/>